<evidence type="ECO:0000313" key="2">
    <source>
        <dbReference type="EMBL" id="MDE8034896.1"/>
    </source>
</evidence>
<organism evidence="2 3">
    <name type="scientific">Actinobacillus equuli subsp. equuli</name>
    <dbReference type="NCBI Taxonomy" id="202947"/>
    <lineage>
        <taxon>Bacteria</taxon>
        <taxon>Pseudomonadati</taxon>
        <taxon>Pseudomonadota</taxon>
        <taxon>Gammaproteobacteria</taxon>
        <taxon>Pasteurellales</taxon>
        <taxon>Pasteurellaceae</taxon>
        <taxon>Actinobacillus</taxon>
    </lineage>
</organism>
<keyword evidence="3" id="KW-1185">Reference proteome</keyword>
<gene>
    <name evidence="2" type="ORF">OQ257_06920</name>
</gene>
<dbReference type="SUPFAM" id="SSF51306">
    <property type="entry name" value="LexA/Signal peptidase"/>
    <property type="match status" value="1"/>
</dbReference>
<dbReference type="Proteomes" id="UP001142444">
    <property type="component" value="Unassembled WGS sequence"/>
</dbReference>
<evidence type="ECO:0000313" key="3">
    <source>
        <dbReference type="Proteomes" id="UP001142444"/>
    </source>
</evidence>
<dbReference type="InterPro" id="IPR015927">
    <property type="entry name" value="Peptidase_S24_S26A/B/C"/>
</dbReference>
<dbReference type="Pfam" id="PF00717">
    <property type="entry name" value="Peptidase_S24"/>
    <property type="match status" value="1"/>
</dbReference>
<proteinExistence type="predicted"/>
<reference evidence="2" key="1">
    <citation type="submission" date="2022-11" db="EMBL/GenBank/DDBJ databases">
        <authorList>
            <person name="Kamali M."/>
            <person name="Peak L."/>
            <person name="Go Y.Y."/>
            <person name="Balasuriya U.B.R."/>
            <person name="Carossino M."/>
        </authorList>
    </citation>
    <scope>NUCLEOTIDE SEQUENCE</scope>
    <source>
        <strain evidence="2">4524</strain>
    </source>
</reference>
<dbReference type="InterPro" id="IPR036286">
    <property type="entry name" value="LexA/Signal_pep-like_sf"/>
</dbReference>
<comment type="caution">
    <text evidence="2">The sequence shown here is derived from an EMBL/GenBank/DDBJ whole genome shotgun (WGS) entry which is preliminary data.</text>
</comment>
<dbReference type="AlphaFoldDB" id="A0A0A7MIM0"/>
<evidence type="ECO:0000259" key="1">
    <source>
        <dbReference type="Pfam" id="PF00717"/>
    </source>
</evidence>
<accession>A0A0A7MIM0</accession>
<dbReference type="KEGG" id="aeu:ACEE_02300"/>
<sequence length="151" mass="17687">MASIRPLTRELSYQPLPMYRDMNSERSIKLDLNSLCIKRPTETFFIQVKNPNLIAWGIELDDLLIVEQSAQYLVNDLLVIEKNGEYKFYQFFKEIENNEGTNEIILFSLDVSEPNLRMQSWQEVTVAGVITNVVHQMRHRFAQVSERKYAA</sequence>
<dbReference type="GeneID" id="92744594"/>
<feature type="domain" description="Peptidase S24/S26A/S26B/S26C" evidence="1">
    <location>
        <begin position="27"/>
        <end position="130"/>
    </location>
</feature>
<reference evidence="2" key="2">
    <citation type="journal article" date="2023" name="Pathogens">
        <title>Pathological Features and Genomic Characterization of an Actinobacillus equuli subsp. equuli Bearing Unique Virulence-Associated Genes from an Adult Horse with Pleuropneumonia.</title>
        <authorList>
            <person name="Kamali M."/>
            <person name="Carossino M."/>
            <person name="Del Piero F."/>
            <person name="Peak L."/>
            <person name="Mitchell M.S."/>
            <person name="Willette J."/>
            <person name="Baker R."/>
            <person name="Li F."/>
            <person name="Kenez A."/>
            <person name="Balasuriya U.B.R."/>
            <person name="Go Y.Y."/>
        </authorList>
    </citation>
    <scope>NUCLEOTIDE SEQUENCE</scope>
    <source>
        <strain evidence="2">4524</strain>
    </source>
</reference>
<name>A0A0A7MIM0_ACTEU</name>
<dbReference type="RefSeq" id="WP_039196435.1">
    <property type="nucleotide sequence ID" value="NZ_CBCRTM010000002.1"/>
</dbReference>
<dbReference type="Gene3D" id="2.10.109.10">
    <property type="entry name" value="Umud Fragment, subunit A"/>
    <property type="match status" value="1"/>
</dbReference>
<dbReference type="EMBL" id="JAPHVQ010000005">
    <property type="protein sequence ID" value="MDE8034896.1"/>
    <property type="molecule type" value="Genomic_DNA"/>
</dbReference>
<protein>
    <submittedName>
        <fullName evidence="2">Transcriptional regulator</fullName>
    </submittedName>
</protein>